<evidence type="ECO:0000313" key="4">
    <source>
        <dbReference type="Proteomes" id="UP000654075"/>
    </source>
</evidence>
<dbReference type="SUPFAM" id="SSF53335">
    <property type="entry name" value="S-adenosyl-L-methionine-dependent methyltransferases"/>
    <property type="match status" value="1"/>
</dbReference>
<sequence>MLQPDPTVRYHVNSSCVLNGIVVPALAKPHMVAPLADVWPQLRAVNCRLRDETQVGNERRWKATGCELVIGSEYAVVLQLESVGGGDIVHLVDLKVALPPTQIPRSLELVDSNPKPGYLFGKVYITGALDETDILQYRLYWGRGNGSKVNFLKDENQAVIGWVNTYGGGGLRNGFENECLFNDCRWKMQLAVSADKDKGRRAEFIIRQADTNDCLCYRSKVLVAEACDDGLLQVDGAQAFYYPVAGEGCLIDDQNQLYKTVWYRDIGPKDVFVKGSPEQIAQMATAISVLEEVCSTTPTCKGYALNLGEKPDGLLFYDASYNTSEAPGLWPPDRHPALVAVNAEMALSKYGKSTATGPPKKTMTSIDVGALIEKNFAWYGWRSYRRVTKGPDCLWYVTDKILNGTVESRLVQALYNECLCQVPQSTMMFGEDGIAQPGFTAGVDLRIGKFCDSTTFSFSIAGLETPTQGLAALTALSAPALAFLFGSWAFAAAFPSSRRSVAVAPVLGLLVGAGTASAKVVDVAAATGTVRLQKVIAENGLEDWTVGDYEAMRDDEPRTQGYEAAIRKRLAGTGGNATVVDIGTGAFALLAIMAAKAGARKVYAIEKNLPAAKQAREVIAKAGLQDQIEVIEGDSMLVELPERVDLIVSELIGSIATQEGVEPIIKDATKRFLKEESIVSPRMIPSRSQTRIVPIRYRNHRALKFQRGVLSRGKPEPDTMRPLRLRGKTNDLIFLSEPQLLEDFDFSNPERTAKKEIVSLKFDVPAKLVEDAMDFSGFAMWTRLVIDDENSVEVKGQKVTSHWAYVVALMADKPMPIPAPGILTLDACIDYGSSPVRYTFETDVPAVAAA</sequence>
<protein>
    <recommendedName>
        <fullName evidence="2">PRMT5 arginine-N-methyltransferase domain-containing protein</fullName>
    </recommendedName>
</protein>
<evidence type="ECO:0000259" key="2">
    <source>
        <dbReference type="Pfam" id="PF05185"/>
    </source>
</evidence>
<comment type="caution">
    <text evidence="3">The sequence shown here is derived from an EMBL/GenBank/DDBJ whole genome shotgun (WGS) entry which is preliminary data.</text>
</comment>
<dbReference type="GO" id="GO:0042054">
    <property type="term" value="F:histone methyltransferase activity"/>
    <property type="evidence" value="ECO:0007669"/>
    <property type="project" value="TreeGrafter"/>
</dbReference>
<dbReference type="InterPro" id="IPR029063">
    <property type="entry name" value="SAM-dependent_MTases_sf"/>
</dbReference>
<dbReference type="Pfam" id="PF05185">
    <property type="entry name" value="PRMT5"/>
    <property type="match status" value="1"/>
</dbReference>
<keyword evidence="4" id="KW-1185">Reference proteome</keyword>
<proteinExistence type="predicted"/>
<dbReference type="Gene3D" id="3.40.50.150">
    <property type="entry name" value="Vaccinia Virus protein VP39"/>
    <property type="match status" value="1"/>
</dbReference>
<feature type="domain" description="PRMT5 arginine-N-methyltransferase" evidence="2">
    <location>
        <begin position="549"/>
        <end position="677"/>
    </location>
</feature>
<dbReference type="Proteomes" id="UP000654075">
    <property type="component" value="Unassembled WGS sequence"/>
</dbReference>
<dbReference type="EMBL" id="CAJNNV010005055">
    <property type="protein sequence ID" value="CAE8591596.1"/>
    <property type="molecule type" value="Genomic_DNA"/>
</dbReference>
<dbReference type="CDD" id="cd02440">
    <property type="entry name" value="AdoMet_MTases"/>
    <property type="match status" value="1"/>
</dbReference>
<dbReference type="OrthoDB" id="41566at2759"/>
<keyword evidence="1" id="KW-0949">S-adenosyl-L-methionine</keyword>
<dbReference type="AlphaFoldDB" id="A0A813DYX7"/>
<dbReference type="InterPro" id="IPR035075">
    <property type="entry name" value="PRMT5"/>
</dbReference>
<dbReference type="PANTHER" id="PTHR11006:SF4">
    <property type="entry name" value="PROTEIN ARGININE N-METHYLTRANSFERASE 7"/>
    <property type="match status" value="1"/>
</dbReference>
<gene>
    <name evidence="3" type="ORF">PGLA1383_LOCUS10265</name>
</gene>
<name>A0A813DYX7_POLGL</name>
<evidence type="ECO:0000256" key="1">
    <source>
        <dbReference type="ARBA" id="ARBA00022691"/>
    </source>
</evidence>
<dbReference type="PANTHER" id="PTHR11006">
    <property type="entry name" value="PROTEIN ARGININE N-METHYLTRANSFERASE"/>
    <property type="match status" value="1"/>
</dbReference>
<evidence type="ECO:0000313" key="3">
    <source>
        <dbReference type="EMBL" id="CAE8591596.1"/>
    </source>
</evidence>
<dbReference type="GO" id="GO:0016274">
    <property type="term" value="F:protein-arginine N-methyltransferase activity"/>
    <property type="evidence" value="ECO:0007669"/>
    <property type="project" value="InterPro"/>
</dbReference>
<organism evidence="3 4">
    <name type="scientific">Polarella glacialis</name>
    <name type="common">Dinoflagellate</name>
    <dbReference type="NCBI Taxonomy" id="89957"/>
    <lineage>
        <taxon>Eukaryota</taxon>
        <taxon>Sar</taxon>
        <taxon>Alveolata</taxon>
        <taxon>Dinophyceae</taxon>
        <taxon>Suessiales</taxon>
        <taxon>Suessiaceae</taxon>
        <taxon>Polarella</taxon>
    </lineage>
</organism>
<dbReference type="InterPro" id="IPR025799">
    <property type="entry name" value="Arg_MeTrfase"/>
</dbReference>
<accession>A0A813DYX7</accession>
<reference evidence="3" key="1">
    <citation type="submission" date="2021-02" db="EMBL/GenBank/DDBJ databases">
        <authorList>
            <person name="Dougan E. K."/>
            <person name="Rhodes N."/>
            <person name="Thang M."/>
            <person name="Chan C."/>
        </authorList>
    </citation>
    <scope>NUCLEOTIDE SEQUENCE</scope>
</reference>